<dbReference type="STRING" id="278856.A0A212ELR5"/>
<protein>
    <submittedName>
        <fullName evidence="3">PiggyBac transposase Uribo1</fullName>
    </submittedName>
</protein>
<dbReference type="PANTHER" id="PTHR46599">
    <property type="entry name" value="PIGGYBAC TRANSPOSABLE ELEMENT-DERIVED PROTEIN 4"/>
    <property type="match status" value="1"/>
</dbReference>
<reference evidence="3 4" key="1">
    <citation type="journal article" date="2011" name="Cell">
        <title>The monarch butterfly genome yields insights into long-distance migration.</title>
        <authorList>
            <person name="Zhan S."/>
            <person name="Merlin C."/>
            <person name="Boore J.L."/>
            <person name="Reppert S.M."/>
        </authorList>
    </citation>
    <scope>NUCLEOTIDE SEQUENCE [LARGE SCALE GENOMIC DNA]</scope>
    <source>
        <strain evidence="3">F-2</strain>
    </source>
</reference>
<keyword evidence="4" id="KW-1185">Reference proteome</keyword>
<dbReference type="EMBL" id="AGBW02013993">
    <property type="protein sequence ID" value="OWR42432.1"/>
    <property type="molecule type" value="Genomic_DNA"/>
</dbReference>
<evidence type="ECO:0000259" key="2">
    <source>
        <dbReference type="Pfam" id="PF13843"/>
    </source>
</evidence>
<feature type="domain" description="PiggyBac transposable element-derived protein" evidence="2">
    <location>
        <begin position="350"/>
        <end position="417"/>
    </location>
</feature>
<evidence type="ECO:0000313" key="4">
    <source>
        <dbReference type="Proteomes" id="UP000007151"/>
    </source>
</evidence>
<dbReference type="AlphaFoldDB" id="A0A212ELR5"/>
<dbReference type="InterPro" id="IPR029526">
    <property type="entry name" value="PGBD"/>
</dbReference>
<name>A0A212ELR5_DANPL</name>
<organism evidence="3 4">
    <name type="scientific">Danaus plexippus plexippus</name>
    <dbReference type="NCBI Taxonomy" id="278856"/>
    <lineage>
        <taxon>Eukaryota</taxon>
        <taxon>Metazoa</taxon>
        <taxon>Ecdysozoa</taxon>
        <taxon>Arthropoda</taxon>
        <taxon>Hexapoda</taxon>
        <taxon>Insecta</taxon>
        <taxon>Pterygota</taxon>
        <taxon>Neoptera</taxon>
        <taxon>Endopterygota</taxon>
        <taxon>Lepidoptera</taxon>
        <taxon>Glossata</taxon>
        <taxon>Ditrysia</taxon>
        <taxon>Papilionoidea</taxon>
        <taxon>Nymphalidae</taxon>
        <taxon>Danainae</taxon>
        <taxon>Danaini</taxon>
        <taxon>Danaina</taxon>
        <taxon>Danaus</taxon>
        <taxon>Danaus</taxon>
    </lineage>
</organism>
<gene>
    <name evidence="3" type="ORF">KGM_208766</name>
</gene>
<dbReference type="PANTHER" id="PTHR46599:SF3">
    <property type="entry name" value="PIGGYBAC TRANSPOSABLE ELEMENT-DERIVED PROTEIN 4"/>
    <property type="match status" value="1"/>
</dbReference>
<comment type="caution">
    <text evidence="3">The sequence shown here is derived from an EMBL/GenBank/DDBJ whole genome shotgun (WGS) entry which is preliminary data.</text>
</comment>
<feature type="region of interest" description="Disordered" evidence="1">
    <location>
        <begin position="240"/>
        <end position="260"/>
    </location>
</feature>
<dbReference type="KEGG" id="dpl:KGM_208766"/>
<dbReference type="Proteomes" id="UP000007151">
    <property type="component" value="Unassembled WGS sequence"/>
</dbReference>
<proteinExistence type="predicted"/>
<dbReference type="InParanoid" id="A0A212ELR5"/>
<dbReference type="Pfam" id="PF13843">
    <property type="entry name" value="DDE_Tnp_1_7"/>
    <property type="match status" value="2"/>
</dbReference>
<feature type="compositionally biased region" description="Acidic residues" evidence="1">
    <location>
        <begin position="240"/>
        <end position="250"/>
    </location>
</feature>
<sequence length="419" mass="48589">MSARRHEQLLRCLYASEVDAKGSRKITPFIDTATAHFQKIYNAGKKLSLDESLLLFRGRLQFRQYIKSKKARYGIKFYELTTSDGYVLNIYMYCGKENLEENISKTEDLVLRLMRPYLLKGHHLYMDNFYNSVSLCKKLLGLRTHTVGTLRSNRKGNPDSIVKKKLKKGEHVWVRKNNVYLSKWRDSRPVLMISTNTHPTMVEVQNRFGRKKMKPLEMPYLNQKQIEEYLALINDGEISEDDLEDSDTEGNENFYENGDDLLHDLESPLEEENDDPDNDPFMAGDPPLINEATANDQVPQVPFPSTSQASRRATMRGLVWKVKKIVLNSDQTAFHGDTTYPSELKDEATTEIVQRIEEESNLYSVQKNVTKPLNLSETELRKFMAILIYMSFIKYPNVRLYWSNTVGFQPIKDIMTQPI</sequence>
<evidence type="ECO:0000313" key="3">
    <source>
        <dbReference type="EMBL" id="OWR42432.1"/>
    </source>
</evidence>
<accession>A0A212ELR5</accession>
<evidence type="ECO:0000256" key="1">
    <source>
        <dbReference type="SAM" id="MobiDB-lite"/>
    </source>
</evidence>
<feature type="domain" description="PiggyBac transposable element-derived protein" evidence="2">
    <location>
        <begin position="1"/>
        <end position="224"/>
    </location>
</feature>